<gene>
    <name evidence="1" type="ORF">METZ01_LOCUS434915</name>
</gene>
<organism evidence="1">
    <name type="scientific">marine metagenome</name>
    <dbReference type="NCBI Taxonomy" id="408172"/>
    <lineage>
        <taxon>unclassified sequences</taxon>
        <taxon>metagenomes</taxon>
        <taxon>ecological metagenomes</taxon>
    </lineage>
</organism>
<accession>A0A382YGL0</accession>
<evidence type="ECO:0000313" key="1">
    <source>
        <dbReference type="EMBL" id="SVD82061.1"/>
    </source>
</evidence>
<dbReference type="EMBL" id="UINC01175437">
    <property type="protein sequence ID" value="SVD82061.1"/>
    <property type="molecule type" value="Genomic_DNA"/>
</dbReference>
<name>A0A382YGL0_9ZZZZ</name>
<reference evidence="1" key="1">
    <citation type="submission" date="2018-05" db="EMBL/GenBank/DDBJ databases">
        <authorList>
            <person name="Lanie J.A."/>
            <person name="Ng W.-L."/>
            <person name="Kazmierczak K.M."/>
            <person name="Andrzejewski T.M."/>
            <person name="Davidsen T.M."/>
            <person name="Wayne K.J."/>
            <person name="Tettelin H."/>
            <person name="Glass J.I."/>
            <person name="Rusch D."/>
            <person name="Podicherti R."/>
            <person name="Tsui H.-C.T."/>
            <person name="Winkler M.E."/>
        </authorList>
    </citation>
    <scope>NUCLEOTIDE SEQUENCE</scope>
</reference>
<feature type="non-terminal residue" evidence="1">
    <location>
        <position position="23"/>
    </location>
</feature>
<dbReference type="AlphaFoldDB" id="A0A382YGL0"/>
<proteinExistence type="predicted"/>
<protein>
    <submittedName>
        <fullName evidence="1">Uncharacterized protein</fullName>
    </submittedName>
</protein>
<sequence length="23" mass="2482">MGMFDTLICDLPLPENSNLGDGE</sequence>